<organism evidence="1">
    <name type="scientific">Prunus dulcis</name>
    <name type="common">Almond</name>
    <name type="synonym">Amygdalus dulcis</name>
    <dbReference type="NCBI Taxonomy" id="3755"/>
    <lineage>
        <taxon>Eukaryota</taxon>
        <taxon>Viridiplantae</taxon>
        <taxon>Streptophyta</taxon>
        <taxon>Embryophyta</taxon>
        <taxon>Tracheophyta</taxon>
        <taxon>Spermatophyta</taxon>
        <taxon>Magnoliopsida</taxon>
        <taxon>eudicotyledons</taxon>
        <taxon>Gunneridae</taxon>
        <taxon>Pentapetalae</taxon>
        <taxon>rosids</taxon>
        <taxon>fabids</taxon>
        <taxon>Rosales</taxon>
        <taxon>Rosaceae</taxon>
        <taxon>Amygdaloideae</taxon>
        <taxon>Amygdaleae</taxon>
        <taxon>Prunus</taxon>
    </lineage>
</organism>
<accession>A0A5H2XYR5</accession>
<proteinExistence type="predicted"/>
<name>A0A5H2XYR5_PRUDU</name>
<reference evidence="1" key="1">
    <citation type="journal article" date="2019" name="Science">
        <title>Mutation of a bHLH transcription factor allowed almond domestication.</title>
        <authorList>
            <person name="Sanchez-Perez R."/>
            <person name="Pavan S."/>
            <person name="Mazzeo R."/>
            <person name="Moldovan C."/>
            <person name="Aiese Cigliano R."/>
            <person name="Del Cueto J."/>
            <person name="Ricciardi F."/>
            <person name="Lotti C."/>
            <person name="Ricciardi L."/>
            <person name="Dicenta F."/>
            <person name="Lopez-Marques R.L."/>
            <person name="Lindberg Moller B."/>
        </authorList>
    </citation>
    <scope>NUCLEOTIDE SEQUENCE</scope>
</reference>
<sequence>KPPSLATAQLGTVAIATTWGGTGSVGTTTSILCSGRQKQQQKVAVLTHFYPTFGLSFSLISPPNLISKIVPFLVHSLETRKIRIFNSSSRSKPFILIPYSDHAFTAGETLSGSGTSSRLSSAAEPDRVLTSLEPSYALLSPLLGLIFEAGGLCCKLFICKHAAGWVELLGKCSIYRGDSAKIFGRKSRFLVSGPSIGEMSVTRWDSLLFLRIPGWVLSLKSAKSGKFGRVTIKVRQFGSLSSKELRQVSGTSKECLPSTGENAYQPWC</sequence>
<protein>
    <submittedName>
        <fullName evidence="1">Cold shock domain protein 1</fullName>
    </submittedName>
</protein>
<feature type="non-terminal residue" evidence="1">
    <location>
        <position position="1"/>
    </location>
</feature>
<dbReference type="AlphaFoldDB" id="A0A5H2XYR5"/>
<dbReference type="EMBL" id="AP020943">
    <property type="protein sequence ID" value="BBN68851.1"/>
    <property type="molecule type" value="Genomic_DNA"/>
</dbReference>
<gene>
    <name evidence="1" type="ORF">Prudu_606S000700</name>
</gene>
<evidence type="ECO:0000313" key="1">
    <source>
        <dbReference type="EMBL" id="BBN68851.1"/>
    </source>
</evidence>